<keyword evidence="5" id="KW-1185">Reference proteome</keyword>
<dbReference type="PANTHER" id="PTHR44196:SF1">
    <property type="entry name" value="DEHYDROGENASE_REDUCTASE SDR FAMILY MEMBER 7B"/>
    <property type="match status" value="1"/>
</dbReference>
<keyword evidence="2" id="KW-0560">Oxidoreductase</keyword>
<evidence type="ECO:0000256" key="1">
    <source>
        <dbReference type="ARBA" id="ARBA00006484"/>
    </source>
</evidence>
<comment type="similarity">
    <text evidence="1">Belongs to the short-chain dehydrogenases/reductases (SDR) family.</text>
</comment>
<dbReference type="EMBL" id="JALNMH010000004">
    <property type="protein sequence ID" value="MCK7593218.1"/>
    <property type="molecule type" value="Genomic_DNA"/>
</dbReference>
<dbReference type="InterPro" id="IPR057326">
    <property type="entry name" value="KR_dom"/>
</dbReference>
<feature type="domain" description="Ketoreductase" evidence="3">
    <location>
        <begin position="7"/>
        <end position="188"/>
    </location>
</feature>
<dbReference type="Gene3D" id="3.40.50.720">
    <property type="entry name" value="NAD(P)-binding Rossmann-like Domain"/>
    <property type="match status" value="1"/>
</dbReference>
<dbReference type="Proteomes" id="UP001431449">
    <property type="component" value="Unassembled WGS sequence"/>
</dbReference>
<organism evidence="4 5">
    <name type="scientific">Pseudomarimonas salicorniae</name>
    <dbReference type="NCBI Taxonomy" id="2933270"/>
    <lineage>
        <taxon>Bacteria</taxon>
        <taxon>Pseudomonadati</taxon>
        <taxon>Pseudomonadota</taxon>
        <taxon>Gammaproteobacteria</taxon>
        <taxon>Lysobacterales</taxon>
        <taxon>Lysobacteraceae</taxon>
        <taxon>Pseudomarimonas</taxon>
    </lineage>
</organism>
<dbReference type="SUPFAM" id="SSF51735">
    <property type="entry name" value="NAD(P)-binding Rossmann-fold domains"/>
    <property type="match status" value="1"/>
</dbReference>
<evidence type="ECO:0000256" key="2">
    <source>
        <dbReference type="ARBA" id="ARBA00023002"/>
    </source>
</evidence>
<dbReference type="RefSeq" id="WP_248206464.1">
    <property type="nucleotide sequence ID" value="NZ_JALNMH010000004.1"/>
</dbReference>
<dbReference type="CDD" id="cd05233">
    <property type="entry name" value="SDR_c"/>
    <property type="match status" value="1"/>
</dbReference>
<gene>
    <name evidence="4" type="ORF">M0G41_05980</name>
</gene>
<evidence type="ECO:0000313" key="5">
    <source>
        <dbReference type="Proteomes" id="UP001431449"/>
    </source>
</evidence>
<proteinExistence type="inferred from homology"/>
<dbReference type="PANTHER" id="PTHR44196">
    <property type="entry name" value="DEHYDROGENASE/REDUCTASE SDR FAMILY MEMBER 7B"/>
    <property type="match status" value="1"/>
</dbReference>
<protein>
    <submittedName>
        <fullName evidence="4">SDR family oxidoreductase</fullName>
    </submittedName>
</protein>
<dbReference type="PRINTS" id="PR00081">
    <property type="entry name" value="GDHRDH"/>
</dbReference>
<evidence type="ECO:0000313" key="4">
    <source>
        <dbReference type="EMBL" id="MCK7593218.1"/>
    </source>
</evidence>
<dbReference type="InterPro" id="IPR002347">
    <property type="entry name" value="SDR_fam"/>
</dbReference>
<sequence>MEEAKGRSWLVIGASRGLGQALCEQLMARGERVIGVARDAAALRRMADRLGGGFRPLVLDLADAAGVERAMQAHATEWSSLHGLIHNAGIGWYRPFLDHSSDELLDLLQVNLGAAMQLCHALLPAMCRRGGGQLLFVASDLARRPLANMAPYVASKHGLAGFAQSLLREFRPQGIRVSLVNPGMIDTGFGGGEAGQGDGHRLLEPGQLAELIVQMLWQPAGLVVDELTVHPMGQADF</sequence>
<name>A0ABT0GFK0_9GAMM</name>
<reference evidence="4" key="1">
    <citation type="submission" date="2022-04" db="EMBL/GenBank/DDBJ databases">
        <title>Lysobacter sp. CAU 1642 isolated from sea sand.</title>
        <authorList>
            <person name="Kim W."/>
        </authorList>
    </citation>
    <scope>NUCLEOTIDE SEQUENCE</scope>
    <source>
        <strain evidence="4">CAU 1642</strain>
    </source>
</reference>
<dbReference type="Pfam" id="PF00106">
    <property type="entry name" value="adh_short"/>
    <property type="match status" value="1"/>
</dbReference>
<evidence type="ECO:0000259" key="3">
    <source>
        <dbReference type="SMART" id="SM00822"/>
    </source>
</evidence>
<accession>A0ABT0GFK0</accession>
<dbReference type="SMART" id="SM00822">
    <property type="entry name" value="PKS_KR"/>
    <property type="match status" value="1"/>
</dbReference>
<dbReference type="InterPro" id="IPR036291">
    <property type="entry name" value="NAD(P)-bd_dom_sf"/>
</dbReference>
<comment type="caution">
    <text evidence="4">The sequence shown here is derived from an EMBL/GenBank/DDBJ whole genome shotgun (WGS) entry which is preliminary data.</text>
</comment>